<dbReference type="GeneID" id="14919514"/>
<dbReference type="GO" id="GO:0005737">
    <property type="term" value="C:cytoplasm"/>
    <property type="evidence" value="ECO:0007669"/>
    <property type="project" value="TreeGrafter"/>
</dbReference>
<dbReference type="Proteomes" id="UP000011083">
    <property type="component" value="Unassembled WGS sequence"/>
</dbReference>
<gene>
    <name evidence="2" type="ORF">ACA1_395500</name>
</gene>
<dbReference type="GO" id="GO:0005096">
    <property type="term" value="F:GTPase activator activity"/>
    <property type="evidence" value="ECO:0007669"/>
    <property type="project" value="TreeGrafter"/>
</dbReference>
<dbReference type="RefSeq" id="XP_004340762.1">
    <property type="nucleotide sequence ID" value="XM_004340714.1"/>
</dbReference>
<dbReference type="InterPro" id="IPR008936">
    <property type="entry name" value="Rho_GTPase_activation_prot"/>
</dbReference>
<name>L8GZP8_ACACF</name>
<dbReference type="Gene3D" id="1.10.555.10">
    <property type="entry name" value="Rho GTPase activation protein"/>
    <property type="match status" value="1"/>
</dbReference>
<dbReference type="EMBL" id="KB007948">
    <property type="protein sequence ID" value="ELR18719.1"/>
    <property type="molecule type" value="Genomic_DNA"/>
</dbReference>
<dbReference type="SMART" id="SM00324">
    <property type="entry name" value="RhoGAP"/>
    <property type="match status" value="1"/>
</dbReference>
<proteinExistence type="predicted"/>
<reference evidence="2 3" key="1">
    <citation type="journal article" date="2013" name="Genome Biol.">
        <title>Genome of Acanthamoeba castellanii highlights extensive lateral gene transfer and early evolution of tyrosine kinase signaling.</title>
        <authorList>
            <person name="Clarke M."/>
            <person name="Lohan A.J."/>
            <person name="Liu B."/>
            <person name="Lagkouvardos I."/>
            <person name="Roy S."/>
            <person name="Zafar N."/>
            <person name="Bertelli C."/>
            <person name="Schilde C."/>
            <person name="Kianianmomeni A."/>
            <person name="Burglin T.R."/>
            <person name="Frech C."/>
            <person name="Turcotte B."/>
            <person name="Kopec K.O."/>
            <person name="Synnott J.M."/>
            <person name="Choo C."/>
            <person name="Paponov I."/>
            <person name="Finkler A."/>
            <person name="Soon Heng Tan C."/>
            <person name="Hutchins A.P."/>
            <person name="Weinmeier T."/>
            <person name="Rattei T."/>
            <person name="Chu J.S."/>
            <person name="Gimenez G."/>
            <person name="Irimia M."/>
            <person name="Rigden D.J."/>
            <person name="Fitzpatrick D.A."/>
            <person name="Lorenzo-Morales J."/>
            <person name="Bateman A."/>
            <person name="Chiu C.H."/>
            <person name="Tang P."/>
            <person name="Hegemann P."/>
            <person name="Fromm H."/>
            <person name="Raoult D."/>
            <person name="Greub G."/>
            <person name="Miranda-Saavedra D."/>
            <person name="Chen N."/>
            <person name="Nash P."/>
            <person name="Ginger M.L."/>
            <person name="Horn M."/>
            <person name="Schaap P."/>
            <person name="Caler L."/>
            <person name="Loftus B."/>
        </authorList>
    </citation>
    <scope>NUCLEOTIDE SEQUENCE [LARGE SCALE GENOMIC DNA]</scope>
    <source>
        <strain evidence="2 3">Neff</strain>
    </source>
</reference>
<feature type="domain" description="Rho-GAP" evidence="1">
    <location>
        <begin position="34"/>
        <end position="225"/>
    </location>
</feature>
<dbReference type="AlphaFoldDB" id="L8GZP8"/>
<dbReference type="InterPro" id="IPR000198">
    <property type="entry name" value="RhoGAP_dom"/>
</dbReference>
<sequence>MIEAAAVVAGGGALAASLYYYIWGRTSSPPQFGVPLETVEKADSGLPKAVDQVLRSLREDGIRELGIFRQSGSRKVVRELKEQFDLGGAVSLDNVDAHSRGDLLKYFLRELPDPVFPYKVFNLCMDVEKRFRTDQDMQRWIASTKCIIADLPPSHKTLLRELCYFLNEVAQHAEVNAMGVTNLATCFGPNMLTTKDSATLQELLDLTPLVTRFILKCIENREQLFEEPQPVVATAAAAPAGEAASEEYTSAAEEDIKEYLLVGEEEGQAATGEGDGAER</sequence>
<evidence type="ECO:0000313" key="3">
    <source>
        <dbReference type="Proteomes" id="UP000011083"/>
    </source>
</evidence>
<dbReference type="PROSITE" id="PS50238">
    <property type="entry name" value="RHOGAP"/>
    <property type="match status" value="1"/>
</dbReference>
<evidence type="ECO:0000313" key="2">
    <source>
        <dbReference type="EMBL" id="ELR18719.1"/>
    </source>
</evidence>
<dbReference type="KEGG" id="acan:ACA1_395500"/>
<keyword evidence="3" id="KW-1185">Reference proteome</keyword>
<dbReference type="OrthoDB" id="185175at2759"/>
<evidence type="ECO:0000259" key="1">
    <source>
        <dbReference type="PROSITE" id="PS50238"/>
    </source>
</evidence>
<dbReference type="CDD" id="cd00159">
    <property type="entry name" value="RhoGAP"/>
    <property type="match status" value="1"/>
</dbReference>
<protein>
    <submittedName>
        <fullName evidence="2">RhoGAP domain containing protein</fullName>
    </submittedName>
</protein>
<dbReference type="VEuPathDB" id="AmoebaDB:ACA1_395500"/>
<dbReference type="GO" id="GO:0007264">
    <property type="term" value="P:small GTPase-mediated signal transduction"/>
    <property type="evidence" value="ECO:0007669"/>
    <property type="project" value="TreeGrafter"/>
</dbReference>
<dbReference type="Pfam" id="PF00620">
    <property type="entry name" value="RhoGAP"/>
    <property type="match status" value="1"/>
</dbReference>
<organism evidence="2 3">
    <name type="scientific">Acanthamoeba castellanii (strain ATCC 30010 / Neff)</name>
    <dbReference type="NCBI Taxonomy" id="1257118"/>
    <lineage>
        <taxon>Eukaryota</taxon>
        <taxon>Amoebozoa</taxon>
        <taxon>Discosea</taxon>
        <taxon>Longamoebia</taxon>
        <taxon>Centramoebida</taxon>
        <taxon>Acanthamoebidae</taxon>
        <taxon>Acanthamoeba</taxon>
    </lineage>
</organism>
<dbReference type="PANTHER" id="PTHR45808">
    <property type="entry name" value="RHO GTPASE-ACTIVATING PROTEIN 68F"/>
    <property type="match status" value="1"/>
</dbReference>
<dbReference type="PANTHER" id="PTHR45808:SF2">
    <property type="entry name" value="RHO GTPASE-ACTIVATING PROTEIN 68F"/>
    <property type="match status" value="1"/>
</dbReference>
<dbReference type="SUPFAM" id="SSF48350">
    <property type="entry name" value="GTPase activation domain, GAP"/>
    <property type="match status" value="1"/>
</dbReference>
<accession>L8GZP8</accession>
<dbReference type="OMA" id="EDWMEVM"/>